<comment type="similarity">
    <text evidence="2">Belongs to the TPP enzyme family.</text>
</comment>
<dbReference type="GO" id="GO:0009097">
    <property type="term" value="P:isoleucine biosynthetic process"/>
    <property type="evidence" value="ECO:0007669"/>
    <property type="project" value="TreeGrafter"/>
</dbReference>
<reference evidence="5" key="1">
    <citation type="journal article" date="2020" name="Microbiol. Resour. Announc.">
        <title>Complete Genome Sequence of Novel Psychrotolerant Legionella Strain TUM19329, Isolated from Antarctic Lake Sediment.</title>
        <authorList>
            <person name="Shimada S."/>
            <person name="Nakai R."/>
            <person name="Aoki K."/>
            <person name="Shimoeda N."/>
            <person name="Ohno G."/>
            <person name="Miyazaki Y."/>
            <person name="Kudoh S."/>
            <person name="Imura S."/>
            <person name="Watanabe K."/>
            <person name="Ishii Y."/>
            <person name="Tateda K."/>
        </authorList>
    </citation>
    <scope>NUCLEOTIDE SEQUENCE [LARGE SCALE GENOMIC DNA]</scope>
    <source>
        <strain evidence="5">TUM19329</strain>
    </source>
</reference>
<organism evidence="5 6">
    <name type="scientific">Legionella antarctica</name>
    <dbReference type="NCBI Taxonomy" id="2708020"/>
    <lineage>
        <taxon>Bacteria</taxon>
        <taxon>Pseudomonadati</taxon>
        <taxon>Pseudomonadota</taxon>
        <taxon>Gammaproteobacteria</taxon>
        <taxon>Legionellales</taxon>
        <taxon>Legionellaceae</taxon>
        <taxon>Legionella</taxon>
    </lineage>
</organism>
<name>A0A6F8T820_9GAMM</name>
<dbReference type="GO" id="GO:0005948">
    <property type="term" value="C:acetolactate synthase complex"/>
    <property type="evidence" value="ECO:0007669"/>
    <property type="project" value="TreeGrafter"/>
</dbReference>
<sequence length="264" mass="29381">MIVAFGVDDLVYFLTDKRIDQVRDLIQCESNTSLLNYQFIQKRILLGNINEISAKLTAKVTSRPHNIQTVKPRSVIKKSQFVHQAVFFSKLNSFVNTRKTIIALDIGDCVVWATQHLILKSYQTVIVSNRLGTMGFCLPALIAAKLAKPDHLVLGICGDGGLQMVLAELLTAAQCNLKIILFIFCNNVLQRVIAQQKQMYGTALLNPDFEALAKSCHITGITISNDSEIEEQLKLAFSIKRGPVLVSIHTDPDLYAPMVSWDAH</sequence>
<evidence type="ECO:0000259" key="4">
    <source>
        <dbReference type="Pfam" id="PF02775"/>
    </source>
</evidence>
<comment type="cofactor">
    <cofactor evidence="1">
        <name>thiamine diphosphate</name>
        <dbReference type="ChEBI" id="CHEBI:58937"/>
    </cofactor>
</comment>
<dbReference type="PROSITE" id="PS00187">
    <property type="entry name" value="TPP_ENZYMES"/>
    <property type="match status" value="1"/>
</dbReference>
<dbReference type="GO" id="GO:0000287">
    <property type="term" value="F:magnesium ion binding"/>
    <property type="evidence" value="ECO:0007669"/>
    <property type="project" value="InterPro"/>
</dbReference>
<dbReference type="GO" id="GO:0050660">
    <property type="term" value="F:flavin adenine dinucleotide binding"/>
    <property type="evidence" value="ECO:0007669"/>
    <property type="project" value="TreeGrafter"/>
</dbReference>
<evidence type="ECO:0000313" key="5">
    <source>
        <dbReference type="EMBL" id="BCA96182.1"/>
    </source>
</evidence>
<dbReference type="RefSeq" id="WP_173237578.1">
    <property type="nucleotide sequence ID" value="NZ_AP022839.1"/>
</dbReference>
<keyword evidence="3" id="KW-0786">Thiamine pyrophosphate</keyword>
<dbReference type="PANTHER" id="PTHR18968">
    <property type="entry name" value="THIAMINE PYROPHOSPHATE ENZYMES"/>
    <property type="match status" value="1"/>
</dbReference>
<gene>
    <name evidence="5" type="ORF">TUM19329_25430</name>
</gene>
<dbReference type="InterPro" id="IPR000399">
    <property type="entry name" value="TPP-bd_CS"/>
</dbReference>
<protein>
    <recommendedName>
        <fullName evidence="4">Thiamine pyrophosphate enzyme TPP-binding domain-containing protein</fullName>
    </recommendedName>
</protein>
<dbReference type="InterPro" id="IPR029061">
    <property type="entry name" value="THDP-binding"/>
</dbReference>
<dbReference type="GO" id="GO:0009099">
    <property type="term" value="P:L-valine biosynthetic process"/>
    <property type="evidence" value="ECO:0007669"/>
    <property type="project" value="TreeGrafter"/>
</dbReference>
<dbReference type="AlphaFoldDB" id="A0A6F8T820"/>
<evidence type="ECO:0000256" key="3">
    <source>
        <dbReference type="ARBA" id="ARBA00023052"/>
    </source>
</evidence>
<keyword evidence="6" id="KW-1185">Reference proteome</keyword>
<dbReference type="PANTHER" id="PTHR18968:SF13">
    <property type="entry name" value="ACETOLACTATE SYNTHASE CATALYTIC SUBUNIT, MITOCHONDRIAL"/>
    <property type="match status" value="1"/>
</dbReference>
<dbReference type="GO" id="GO:0003984">
    <property type="term" value="F:acetolactate synthase activity"/>
    <property type="evidence" value="ECO:0007669"/>
    <property type="project" value="TreeGrafter"/>
</dbReference>
<dbReference type="EMBL" id="AP022839">
    <property type="protein sequence ID" value="BCA96182.1"/>
    <property type="molecule type" value="Genomic_DNA"/>
</dbReference>
<dbReference type="InterPro" id="IPR045229">
    <property type="entry name" value="TPP_enz"/>
</dbReference>
<accession>A0A6F8T820</accession>
<evidence type="ECO:0000256" key="1">
    <source>
        <dbReference type="ARBA" id="ARBA00001964"/>
    </source>
</evidence>
<proteinExistence type="inferred from homology"/>
<dbReference type="Proteomes" id="UP000502894">
    <property type="component" value="Chromosome"/>
</dbReference>
<feature type="domain" description="Thiamine pyrophosphate enzyme TPP-binding" evidence="4">
    <location>
        <begin position="105"/>
        <end position="247"/>
    </location>
</feature>
<dbReference type="Pfam" id="PF02775">
    <property type="entry name" value="TPP_enzyme_C"/>
    <property type="match status" value="1"/>
</dbReference>
<dbReference type="InterPro" id="IPR011766">
    <property type="entry name" value="TPP_enzyme_TPP-bd"/>
</dbReference>
<dbReference type="GO" id="GO:0030976">
    <property type="term" value="F:thiamine pyrophosphate binding"/>
    <property type="evidence" value="ECO:0007669"/>
    <property type="project" value="InterPro"/>
</dbReference>
<dbReference type="SUPFAM" id="SSF52518">
    <property type="entry name" value="Thiamin diphosphate-binding fold (THDP-binding)"/>
    <property type="match status" value="1"/>
</dbReference>
<dbReference type="Gene3D" id="3.40.50.970">
    <property type="match status" value="1"/>
</dbReference>
<evidence type="ECO:0000256" key="2">
    <source>
        <dbReference type="ARBA" id="ARBA00007812"/>
    </source>
</evidence>
<dbReference type="KEGG" id="lant:TUM19329_25430"/>
<evidence type="ECO:0000313" key="6">
    <source>
        <dbReference type="Proteomes" id="UP000502894"/>
    </source>
</evidence>